<evidence type="ECO:0000256" key="6">
    <source>
        <dbReference type="SAM" id="Phobius"/>
    </source>
</evidence>
<protein>
    <recommendedName>
        <fullName evidence="9">Malic acid transport protein</fullName>
    </recommendedName>
</protein>
<feature type="transmembrane region" description="Helical" evidence="6">
    <location>
        <begin position="140"/>
        <end position="167"/>
    </location>
</feature>
<dbReference type="PANTHER" id="PTHR31162:SF0">
    <property type="entry name" value="MALIC ACID TRANSPORT PROTEIN"/>
    <property type="match status" value="1"/>
</dbReference>
<feature type="transmembrane region" description="Helical" evidence="6">
    <location>
        <begin position="111"/>
        <end position="128"/>
    </location>
</feature>
<dbReference type="CDD" id="cd09317">
    <property type="entry name" value="TDT_Mae1_like"/>
    <property type="match status" value="1"/>
</dbReference>
<gene>
    <name evidence="7" type="ORF">PG986_007726</name>
</gene>
<keyword evidence="2 6" id="KW-0812">Transmembrane</keyword>
<dbReference type="PANTHER" id="PTHR31162">
    <property type="entry name" value="MALIC ACID TRANSPORT PROTEIN-RELATED"/>
    <property type="match status" value="1"/>
</dbReference>
<comment type="subcellular location">
    <subcellularLocation>
        <location evidence="1">Membrane</location>
        <topology evidence="1">Multi-pass membrane protein</topology>
    </subcellularLocation>
</comment>
<feature type="transmembrane region" description="Helical" evidence="6">
    <location>
        <begin position="302"/>
        <end position="320"/>
    </location>
</feature>
<comment type="caution">
    <text evidence="7">The sequence shown here is derived from an EMBL/GenBank/DDBJ whole genome shotgun (WGS) entry which is preliminary data.</text>
</comment>
<dbReference type="InterPro" id="IPR038665">
    <property type="entry name" value="Voltage-dep_anion_channel_sf"/>
</dbReference>
<feature type="compositionally biased region" description="Basic and acidic residues" evidence="5">
    <location>
        <begin position="9"/>
        <end position="20"/>
    </location>
</feature>
<feature type="transmembrane region" description="Helical" evidence="6">
    <location>
        <begin position="179"/>
        <end position="197"/>
    </location>
</feature>
<keyword evidence="4 6" id="KW-0472">Membrane</keyword>
<name>A0ABR1QDE3_9PEZI</name>
<feature type="region of interest" description="Disordered" evidence="5">
    <location>
        <begin position="398"/>
        <end position="422"/>
    </location>
</feature>
<proteinExistence type="predicted"/>
<evidence type="ECO:0000256" key="1">
    <source>
        <dbReference type="ARBA" id="ARBA00004141"/>
    </source>
</evidence>
<dbReference type="GeneID" id="92077010"/>
<evidence type="ECO:0008006" key="9">
    <source>
        <dbReference type="Google" id="ProtNLM"/>
    </source>
</evidence>
<feature type="transmembrane region" description="Helical" evidence="6">
    <location>
        <begin position="360"/>
        <end position="381"/>
    </location>
</feature>
<feature type="transmembrane region" description="Helical" evidence="6">
    <location>
        <begin position="209"/>
        <end position="231"/>
    </location>
</feature>
<keyword evidence="8" id="KW-1185">Reference proteome</keyword>
<feature type="compositionally biased region" description="Basic and acidic residues" evidence="5">
    <location>
        <begin position="402"/>
        <end position="411"/>
    </location>
</feature>
<reference evidence="7 8" key="1">
    <citation type="submission" date="2023-01" db="EMBL/GenBank/DDBJ databases">
        <title>Analysis of 21 Apiospora genomes using comparative genomics revels a genus with tremendous synthesis potential of carbohydrate active enzymes and secondary metabolites.</title>
        <authorList>
            <person name="Sorensen T."/>
        </authorList>
    </citation>
    <scope>NUCLEOTIDE SEQUENCE [LARGE SCALE GENOMIC DNA]</scope>
    <source>
        <strain evidence="7 8">CBS 24483</strain>
    </source>
</reference>
<accession>A0ABR1QDE3</accession>
<evidence type="ECO:0000313" key="7">
    <source>
        <dbReference type="EMBL" id="KAK7951998.1"/>
    </source>
</evidence>
<dbReference type="InterPro" id="IPR004695">
    <property type="entry name" value="SLAC1/Mae1/Ssu1/TehA"/>
</dbReference>
<dbReference type="RefSeq" id="XP_066700060.1">
    <property type="nucleotide sequence ID" value="XM_066843948.1"/>
</dbReference>
<dbReference type="EMBL" id="JAQQWE010000005">
    <property type="protein sequence ID" value="KAK7951998.1"/>
    <property type="molecule type" value="Genomic_DNA"/>
</dbReference>
<dbReference type="Pfam" id="PF03595">
    <property type="entry name" value="SLAC1"/>
    <property type="match status" value="1"/>
</dbReference>
<evidence type="ECO:0000256" key="2">
    <source>
        <dbReference type="ARBA" id="ARBA00022692"/>
    </source>
</evidence>
<evidence type="ECO:0000256" key="3">
    <source>
        <dbReference type="ARBA" id="ARBA00022989"/>
    </source>
</evidence>
<organism evidence="7 8">
    <name type="scientific">Apiospora aurea</name>
    <dbReference type="NCBI Taxonomy" id="335848"/>
    <lineage>
        <taxon>Eukaryota</taxon>
        <taxon>Fungi</taxon>
        <taxon>Dikarya</taxon>
        <taxon>Ascomycota</taxon>
        <taxon>Pezizomycotina</taxon>
        <taxon>Sordariomycetes</taxon>
        <taxon>Xylariomycetidae</taxon>
        <taxon>Amphisphaeriales</taxon>
        <taxon>Apiosporaceae</taxon>
        <taxon>Apiospora</taxon>
    </lineage>
</organism>
<sequence length="422" mass="46416">MLHRKKNHACRDELESPQDEPRHRHLPFRLRVTRITWQWFPSTMSTGALASLLGQQPFTFPGLTTIGKLFFILDMVLFLAFSSLIAVRFVLKRHAILASLHHPSESFFFGAWWVSLALLLNCAASYGIPGLGGADGGGAWLVAALRVLFWVYFACATLVAVLQYYIIFQTEHLHVSDAMPAWILPAYPFLVSGPLAAQIAKTQPDATAALQIIVAGISGQGLGWILALLMYSVYFTRLIRSDMPQPSVRPGMYVSVGPAAYTAAGLLALGQQAHRQLPAGFLGITSLAVGDVWLAAALPAGLFLWMVAIWFAGVTTLHVARDARRMRFSLQWWAFVFPNAGLAMATIQIGKALGSNGVNVFAAALTVLLVCFWLLCAAMHVRAVWRHDLLQPGRDQGVDDVNAVHDRAKEEKEEEEEEKLSV</sequence>
<evidence type="ECO:0000313" key="8">
    <source>
        <dbReference type="Proteomes" id="UP001391051"/>
    </source>
</evidence>
<dbReference type="Proteomes" id="UP001391051">
    <property type="component" value="Unassembled WGS sequence"/>
</dbReference>
<dbReference type="Gene3D" id="1.50.10.150">
    <property type="entry name" value="Voltage-dependent anion channel"/>
    <property type="match status" value="1"/>
</dbReference>
<feature type="region of interest" description="Disordered" evidence="5">
    <location>
        <begin position="1"/>
        <end position="20"/>
    </location>
</feature>
<feature type="compositionally biased region" description="Acidic residues" evidence="5">
    <location>
        <begin position="412"/>
        <end position="422"/>
    </location>
</feature>
<feature type="transmembrane region" description="Helical" evidence="6">
    <location>
        <begin position="332"/>
        <end position="354"/>
    </location>
</feature>
<evidence type="ECO:0000256" key="5">
    <source>
        <dbReference type="SAM" id="MobiDB-lite"/>
    </source>
</evidence>
<evidence type="ECO:0000256" key="4">
    <source>
        <dbReference type="ARBA" id="ARBA00023136"/>
    </source>
</evidence>
<feature type="transmembrane region" description="Helical" evidence="6">
    <location>
        <begin position="69"/>
        <end position="91"/>
    </location>
</feature>
<keyword evidence="3 6" id="KW-1133">Transmembrane helix</keyword>
<dbReference type="InterPro" id="IPR030185">
    <property type="entry name" value="Mae1"/>
</dbReference>